<dbReference type="Proteomes" id="UP000766550">
    <property type="component" value="Unassembled WGS sequence"/>
</dbReference>
<organism evidence="1 2">
    <name type="scientific">Haloarcula limicola</name>
    <dbReference type="NCBI Taxonomy" id="1429915"/>
    <lineage>
        <taxon>Archaea</taxon>
        <taxon>Methanobacteriati</taxon>
        <taxon>Methanobacteriota</taxon>
        <taxon>Stenosarchaea group</taxon>
        <taxon>Halobacteria</taxon>
        <taxon>Halobacteriales</taxon>
        <taxon>Haloarculaceae</taxon>
        <taxon>Haloarcula</taxon>
    </lineage>
</organism>
<reference evidence="1 2" key="1">
    <citation type="submission" date="2021-06" db="EMBL/GenBank/DDBJ databases">
        <title>New haloarchaea isolates fom saline soil.</title>
        <authorList>
            <person name="Duran-Viseras A."/>
            <person name="Sanchez-Porro C.S."/>
            <person name="Ventosa A."/>
        </authorList>
    </citation>
    <scope>NUCLEOTIDE SEQUENCE [LARGE SCALE GENOMIC DNA]</scope>
    <source>
        <strain evidence="1 2">JCM 183640</strain>
    </source>
</reference>
<dbReference type="AlphaFoldDB" id="A0A8J8C499"/>
<gene>
    <name evidence="1" type="ORF">KTS45_06650</name>
</gene>
<name>A0A8J8C499_9EURY</name>
<comment type="caution">
    <text evidence="1">The sequence shown here is derived from an EMBL/GenBank/DDBJ whole genome shotgun (WGS) entry which is preliminary data.</text>
</comment>
<sequence length="134" mass="14183">MDRAQLPLSLVEVALGATLILGVALGFALGTPAPETQAPQLDAYAEDTATILANEPPRHEGASRLREIVASDAAFARERASLERRIDRILPANVLFHVRTPHGTAGTPLPRGRTTGTATVPTGAGPVRIEVWYA</sequence>
<evidence type="ECO:0000313" key="1">
    <source>
        <dbReference type="EMBL" id="MBV0923879.1"/>
    </source>
</evidence>
<dbReference type="OrthoDB" id="247846at2157"/>
<evidence type="ECO:0000313" key="2">
    <source>
        <dbReference type="Proteomes" id="UP000766550"/>
    </source>
</evidence>
<dbReference type="EMBL" id="JAHQXF010000001">
    <property type="protein sequence ID" value="MBV0923879.1"/>
    <property type="molecule type" value="Genomic_DNA"/>
</dbReference>
<proteinExistence type="predicted"/>
<dbReference type="Pfam" id="PF23923">
    <property type="entry name" value="DUF7262"/>
    <property type="match status" value="1"/>
</dbReference>
<protein>
    <submittedName>
        <fullName evidence="1">Uncharacterized protein</fullName>
    </submittedName>
</protein>
<accession>A0A8J8C499</accession>
<keyword evidence="2" id="KW-1185">Reference proteome</keyword>
<dbReference type="RefSeq" id="WP_162316978.1">
    <property type="nucleotide sequence ID" value="NZ_JAHQXF010000001.1"/>
</dbReference>
<dbReference type="InterPro" id="IPR055686">
    <property type="entry name" value="DUF7262"/>
</dbReference>